<evidence type="ECO:0000256" key="7">
    <source>
        <dbReference type="ARBA" id="ARBA00023170"/>
    </source>
</evidence>
<keyword evidence="6 11" id="KW-0472">Membrane</keyword>
<evidence type="ECO:0000256" key="3">
    <source>
        <dbReference type="ARBA" id="ARBA00022692"/>
    </source>
</evidence>
<evidence type="ECO:0000259" key="12">
    <source>
        <dbReference type="Pfam" id="PF00060"/>
    </source>
</evidence>
<keyword evidence="2" id="KW-0813">Transport</keyword>
<keyword evidence="9" id="KW-1071">Ligand-gated ion channel</keyword>
<dbReference type="GO" id="GO:0016020">
    <property type="term" value="C:membrane"/>
    <property type="evidence" value="ECO:0007669"/>
    <property type="project" value="UniProtKB-SubCell"/>
</dbReference>
<evidence type="ECO:0000256" key="10">
    <source>
        <dbReference type="ARBA" id="ARBA00023303"/>
    </source>
</evidence>
<evidence type="ECO:0000256" key="2">
    <source>
        <dbReference type="ARBA" id="ARBA00022448"/>
    </source>
</evidence>
<feature type="transmembrane region" description="Helical" evidence="11">
    <location>
        <begin position="24"/>
        <end position="42"/>
    </location>
</feature>
<comment type="caution">
    <text evidence="13">The sequence shown here is derived from an EMBL/GenBank/DDBJ whole genome shotgun (WGS) entry which is preliminary data.</text>
</comment>
<gene>
    <name evidence="13" type="ORF">CDL15_Pgr000015</name>
</gene>
<evidence type="ECO:0000256" key="6">
    <source>
        <dbReference type="ARBA" id="ARBA00023136"/>
    </source>
</evidence>
<dbReference type="EMBL" id="MTKT01016225">
    <property type="protein sequence ID" value="OWM62600.1"/>
    <property type="molecule type" value="Genomic_DNA"/>
</dbReference>
<dbReference type="Gene3D" id="1.10.287.70">
    <property type="match status" value="1"/>
</dbReference>
<keyword evidence="3 11" id="KW-0812">Transmembrane</keyword>
<accession>A0A218VR84</accession>
<dbReference type="Pfam" id="PF00060">
    <property type="entry name" value="Lig_chan"/>
    <property type="match status" value="1"/>
</dbReference>
<evidence type="ECO:0000256" key="9">
    <source>
        <dbReference type="ARBA" id="ARBA00023286"/>
    </source>
</evidence>
<keyword evidence="8" id="KW-0325">Glycoprotein</keyword>
<name>A0A218VR84_PUNGR</name>
<keyword evidence="5" id="KW-0406">Ion transport</keyword>
<dbReference type="InterPro" id="IPR001320">
    <property type="entry name" value="Iontro_rcpt_C"/>
</dbReference>
<feature type="domain" description="Ionotropic glutamate receptor C-terminal" evidence="12">
    <location>
        <begin position="21"/>
        <end position="74"/>
    </location>
</feature>
<sequence>MVVAIKDDERRNMWIFLRPLSWDLWLTIGLSFVLTGLIVYFLEGRHQNEDFGGSRSEQLSTSLWFSFSTLVFAHRKISGPLI</sequence>
<reference evidence="14" key="1">
    <citation type="journal article" date="2017" name="Plant J.">
        <title>The pomegranate (Punica granatum L.) genome and the genomics of punicalagin biosynthesis.</title>
        <authorList>
            <person name="Qin G."/>
            <person name="Xu C."/>
            <person name="Ming R."/>
            <person name="Tang H."/>
            <person name="Guyot R."/>
            <person name="Kramer E.M."/>
            <person name="Hu Y."/>
            <person name="Yi X."/>
            <person name="Qi Y."/>
            <person name="Xu X."/>
            <person name="Gao Z."/>
            <person name="Pan H."/>
            <person name="Jian J."/>
            <person name="Tian Y."/>
            <person name="Yue Z."/>
            <person name="Xu Y."/>
        </authorList>
    </citation>
    <scope>NUCLEOTIDE SEQUENCE [LARGE SCALE GENOMIC DNA]</scope>
    <source>
        <strain evidence="14">cv. Dabenzi</strain>
    </source>
</reference>
<evidence type="ECO:0000256" key="5">
    <source>
        <dbReference type="ARBA" id="ARBA00023065"/>
    </source>
</evidence>
<dbReference type="PANTHER" id="PTHR18966">
    <property type="entry name" value="IONOTROPIC GLUTAMATE RECEPTOR"/>
    <property type="match status" value="1"/>
</dbReference>
<evidence type="ECO:0000256" key="11">
    <source>
        <dbReference type="SAM" id="Phobius"/>
    </source>
</evidence>
<proteinExistence type="predicted"/>
<evidence type="ECO:0000256" key="8">
    <source>
        <dbReference type="ARBA" id="ARBA00023180"/>
    </source>
</evidence>
<evidence type="ECO:0000256" key="4">
    <source>
        <dbReference type="ARBA" id="ARBA00022989"/>
    </source>
</evidence>
<organism evidence="13 14">
    <name type="scientific">Punica granatum</name>
    <name type="common">Pomegranate</name>
    <dbReference type="NCBI Taxonomy" id="22663"/>
    <lineage>
        <taxon>Eukaryota</taxon>
        <taxon>Viridiplantae</taxon>
        <taxon>Streptophyta</taxon>
        <taxon>Embryophyta</taxon>
        <taxon>Tracheophyta</taxon>
        <taxon>Spermatophyta</taxon>
        <taxon>Magnoliopsida</taxon>
        <taxon>eudicotyledons</taxon>
        <taxon>Gunneridae</taxon>
        <taxon>Pentapetalae</taxon>
        <taxon>rosids</taxon>
        <taxon>malvids</taxon>
        <taxon>Myrtales</taxon>
        <taxon>Lythraceae</taxon>
        <taxon>Punica</taxon>
    </lineage>
</organism>
<dbReference type="GO" id="GO:0015276">
    <property type="term" value="F:ligand-gated monoatomic ion channel activity"/>
    <property type="evidence" value="ECO:0007669"/>
    <property type="project" value="InterPro"/>
</dbReference>
<dbReference type="AlphaFoldDB" id="A0A218VR84"/>
<keyword evidence="4 11" id="KW-1133">Transmembrane helix</keyword>
<protein>
    <recommendedName>
        <fullName evidence="12">Ionotropic glutamate receptor C-terminal domain-containing protein</fullName>
    </recommendedName>
</protein>
<evidence type="ECO:0000313" key="13">
    <source>
        <dbReference type="EMBL" id="OWM62600.1"/>
    </source>
</evidence>
<comment type="subcellular location">
    <subcellularLocation>
        <location evidence="1">Membrane</location>
        <topology evidence="1">Multi-pass membrane protein</topology>
    </subcellularLocation>
</comment>
<evidence type="ECO:0000313" key="14">
    <source>
        <dbReference type="Proteomes" id="UP000197138"/>
    </source>
</evidence>
<dbReference type="InterPro" id="IPR015683">
    <property type="entry name" value="Ionotropic_Glu_rcpt"/>
</dbReference>
<keyword evidence="7" id="KW-0675">Receptor</keyword>
<dbReference type="Proteomes" id="UP000197138">
    <property type="component" value="Unassembled WGS sequence"/>
</dbReference>
<keyword evidence="10" id="KW-0407">Ion channel</keyword>
<evidence type="ECO:0000256" key="1">
    <source>
        <dbReference type="ARBA" id="ARBA00004141"/>
    </source>
</evidence>